<protein>
    <submittedName>
        <fullName evidence="2">Uncharacterized protein</fullName>
    </submittedName>
</protein>
<dbReference type="Proteomes" id="UP000233440">
    <property type="component" value="Unassembled WGS sequence"/>
</dbReference>
<feature type="transmembrane region" description="Helical" evidence="1">
    <location>
        <begin position="217"/>
        <end position="238"/>
    </location>
</feature>
<comment type="caution">
    <text evidence="2">The sequence shown here is derived from an EMBL/GenBank/DDBJ whole genome shotgun (WGS) entry which is preliminary data.</text>
</comment>
<feature type="transmembrane region" description="Helical" evidence="1">
    <location>
        <begin position="182"/>
        <end position="205"/>
    </location>
</feature>
<keyword evidence="1" id="KW-0812">Transmembrane</keyword>
<keyword evidence="3" id="KW-1185">Reference proteome</keyword>
<dbReference type="RefSeq" id="WP_101353893.1">
    <property type="nucleotide sequence ID" value="NZ_PIQO01000005.1"/>
</dbReference>
<sequence>MNKFLKLVNFEMNRFRKFFFVLLLITFVLQFAGVIVTSFSFTHRANKMMAEMSMTPAQFVKENGYASFEIVSKSLWFMGPIAICAVVLGLYIFLIWYRDWFGKNTFIFRLLMLPTSRINLFLSKAAAIFLYVLGLIAFQLIILPFENALFKGIVPSELKYDLGIRALLGSNEYMSLIIPHSFFNFVIYYGAGLVSIFIIFTGILFERSYRLKGIILGIVYCAVAAVVLFSPFIVAGIVLKNRIFYPIEVLGLSIITALIVLFGSLSVSGYLLKNKVTV</sequence>
<evidence type="ECO:0000313" key="3">
    <source>
        <dbReference type="Proteomes" id="UP000233440"/>
    </source>
</evidence>
<dbReference type="AlphaFoldDB" id="A0A2N3LL28"/>
<organism evidence="2 3">
    <name type="scientific">Heyndrickxia camelliae</name>
    <dbReference type="NCBI Taxonomy" id="1707093"/>
    <lineage>
        <taxon>Bacteria</taxon>
        <taxon>Bacillati</taxon>
        <taxon>Bacillota</taxon>
        <taxon>Bacilli</taxon>
        <taxon>Bacillales</taxon>
        <taxon>Bacillaceae</taxon>
        <taxon>Heyndrickxia</taxon>
    </lineage>
</organism>
<reference evidence="2 3" key="1">
    <citation type="submission" date="2017-11" db="EMBL/GenBank/DDBJ databases">
        <title>Bacillus camelliae sp. nov., isolated from pu'er tea.</title>
        <authorList>
            <person name="Niu L."/>
        </authorList>
    </citation>
    <scope>NUCLEOTIDE SEQUENCE [LARGE SCALE GENOMIC DNA]</scope>
    <source>
        <strain evidence="2 3">7578-1</strain>
    </source>
</reference>
<feature type="transmembrane region" description="Helical" evidence="1">
    <location>
        <begin position="250"/>
        <end position="272"/>
    </location>
</feature>
<name>A0A2N3LL28_9BACI</name>
<proteinExistence type="predicted"/>
<dbReference type="OrthoDB" id="1751619at2"/>
<evidence type="ECO:0000256" key="1">
    <source>
        <dbReference type="SAM" id="Phobius"/>
    </source>
</evidence>
<keyword evidence="1" id="KW-0472">Membrane</keyword>
<feature type="transmembrane region" description="Helical" evidence="1">
    <location>
        <begin position="75"/>
        <end position="97"/>
    </location>
</feature>
<gene>
    <name evidence="2" type="ORF">CWO92_09085</name>
</gene>
<evidence type="ECO:0000313" key="2">
    <source>
        <dbReference type="EMBL" id="PKR85338.1"/>
    </source>
</evidence>
<keyword evidence="1" id="KW-1133">Transmembrane helix</keyword>
<accession>A0A2N3LL28</accession>
<dbReference type="EMBL" id="PIQO01000005">
    <property type="protein sequence ID" value="PKR85338.1"/>
    <property type="molecule type" value="Genomic_DNA"/>
</dbReference>
<feature type="transmembrane region" description="Helical" evidence="1">
    <location>
        <begin position="118"/>
        <end position="142"/>
    </location>
</feature>